<dbReference type="RefSeq" id="WP_186638646.1">
    <property type="nucleotide sequence ID" value="NZ_JACOAF010000030.1"/>
</dbReference>
<dbReference type="GO" id="GO:0008168">
    <property type="term" value="F:methyltransferase activity"/>
    <property type="evidence" value="ECO:0007669"/>
    <property type="project" value="UniProtKB-KW"/>
</dbReference>
<dbReference type="Pfam" id="PF02384">
    <property type="entry name" value="N6_Mtase"/>
    <property type="match status" value="1"/>
</dbReference>
<dbReference type="PRINTS" id="PR00507">
    <property type="entry name" value="N12N6MTFRASE"/>
</dbReference>
<reference evidence="3 4" key="1">
    <citation type="journal article" date="2019" name="Int. J. Syst. Evol. Microbiol.">
        <title>Rufibacter sediminis sp. nov., isolated from freshwater lake sediment.</title>
        <authorList>
            <person name="Qu J.H."/>
            <person name="Zhang L.J."/>
            <person name="Fu Y.H."/>
            <person name="Li H.F."/>
        </authorList>
    </citation>
    <scope>NUCLEOTIDE SEQUENCE [LARGE SCALE GENOMIC DNA]</scope>
    <source>
        <strain evidence="3 4">H-1</strain>
    </source>
</reference>
<organism evidence="3 4">
    <name type="scientific">Rufibacter sediminis</name>
    <dbReference type="NCBI Taxonomy" id="2762756"/>
    <lineage>
        <taxon>Bacteria</taxon>
        <taxon>Pseudomonadati</taxon>
        <taxon>Bacteroidota</taxon>
        <taxon>Cytophagia</taxon>
        <taxon>Cytophagales</taxon>
        <taxon>Hymenobacteraceae</taxon>
        <taxon>Rufibacter</taxon>
    </lineage>
</organism>
<evidence type="ECO:0000256" key="1">
    <source>
        <dbReference type="ARBA" id="ARBA00006594"/>
    </source>
</evidence>
<name>A0ABR6VTU0_9BACT</name>
<dbReference type="Proteomes" id="UP000659698">
    <property type="component" value="Unassembled WGS sequence"/>
</dbReference>
<protein>
    <submittedName>
        <fullName evidence="3">SAM-dependent DNA methyltransferase</fullName>
    </submittedName>
</protein>
<comment type="similarity">
    <text evidence="1">Belongs to the N(4)/N(6)-methyltransferase family.</text>
</comment>
<sequence length="256" mass="29191">MQAVKEMAKTVRNLAHRHSQHNVFSDFVEMSAIALSNAVDWNQREKREARYMEIVGKYKKEEVDQFPKLMGQLVEGLEAGPDDILGNLFHELELHNTYKGQFFTPYHLCRMMAKMTVGEGEQGIIAERGFITAQEPACGAGAMVIALAEELKSQDINYQQQLHVTAIDLDIRCVHMAYVQFSLLHIPAVVVHGNSLSLEEFSHWYTPAHILGLWDYKLKNKNKEFNQDAKESLPEHPVKLVDDIQPITTTLQLTLF</sequence>
<keyword evidence="4" id="KW-1185">Reference proteome</keyword>
<keyword evidence="3" id="KW-0489">Methyltransferase</keyword>
<dbReference type="Gene3D" id="3.40.50.150">
    <property type="entry name" value="Vaccinia Virus protein VP39"/>
    <property type="match status" value="1"/>
</dbReference>
<dbReference type="InterPro" id="IPR029063">
    <property type="entry name" value="SAM-dependent_MTases_sf"/>
</dbReference>
<accession>A0ABR6VTU0</accession>
<feature type="domain" description="DNA methylase adenine-specific" evidence="2">
    <location>
        <begin position="97"/>
        <end position="203"/>
    </location>
</feature>
<proteinExistence type="inferred from homology"/>
<gene>
    <name evidence="3" type="ORF">H7U12_13140</name>
</gene>
<keyword evidence="3" id="KW-0808">Transferase</keyword>
<evidence type="ECO:0000313" key="4">
    <source>
        <dbReference type="Proteomes" id="UP000659698"/>
    </source>
</evidence>
<dbReference type="InterPro" id="IPR003356">
    <property type="entry name" value="DNA_methylase_A-5"/>
</dbReference>
<dbReference type="SUPFAM" id="SSF53335">
    <property type="entry name" value="S-adenosyl-L-methionine-dependent methyltransferases"/>
    <property type="match status" value="1"/>
</dbReference>
<dbReference type="GO" id="GO:0032259">
    <property type="term" value="P:methylation"/>
    <property type="evidence" value="ECO:0007669"/>
    <property type="project" value="UniProtKB-KW"/>
</dbReference>
<evidence type="ECO:0000313" key="3">
    <source>
        <dbReference type="EMBL" id="MBC3540632.1"/>
    </source>
</evidence>
<dbReference type="EMBL" id="JACOAF010000030">
    <property type="protein sequence ID" value="MBC3540632.1"/>
    <property type="molecule type" value="Genomic_DNA"/>
</dbReference>
<evidence type="ECO:0000259" key="2">
    <source>
        <dbReference type="Pfam" id="PF02384"/>
    </source>
</evidence>
<comment type="caution">
    <text evidence="3">The sequence shown here is derived from an EMBL/GenBank/DDBJ whole genome shotgun (WGS) entry which is preliminary data.</text>
</comment>